<keyword evidence="4" id="KW-1185">Reference proteome</keyword>
<feature type="domain" description="Nudix hydrolase" evidence="2">
    <location>
        <begin position="2"/>
        <end position="135"/>
    </location>
</feature>
<evidence type="ECO:0000259" key="2">
    <source>
        <dbReference type="PROSITE" id="PS51462"/>
    </source>
</evidence>
<dbReference type="RefSeq" id="WP_379520061.1">
    <property type="nucleotide sequence ID" value="NZ_JBHSPA010000055.1"/>
</dbReference>
<gene>
    <name evidence="3" type="ORF">ACFPZ3_42595</name>
</gene>
<evidence type="ECO:0000256" key="1">
    <source>
        <dbReference type="ARBA" id="ARBA00022801"/>
    </source>
</evidence>
<dbReference type="CDD" id="cd04664">
    <property type="entry name" value="NUDIX_DHNTPase_like"/>
    <property type="match status" value="1"/>
</dbReference>
<dbReference type="PROSITE" id="PS51462">
    <property type="entry name" value="NUDIX"/>
    <property type="match status" value="1"/>
</dbReference>
<comment type="caution">
    <text evidence="3">The sequence shown here is derived from an EMBL/GenBank/DDBJ whole genome shotgun (WGS) entry which is preliminary data.</text>
</comment>
<dbReference type="PANTHER" id="PTHR21340:SF0">
    <property type="entry name" value="BIS(5'-NUCLEOSYL)-TETRAPHOSPHATASE [ASYMMETRICAL]"/>
    <property type="match status" value="1"/>
</dbReference>
<dbReference type="Proteomes" id="UP001596058">
    <property type="component" value="Unassembled WGS sequence"/>
</dbReference>
<evidence type="ECO:0000313" key="4">
    <source>
        <dbReference type="Proteomes" id="UP001596058"/>
    </source>
</evidence>
<dbReference type="InterPro" id="IPR000086">
    <property type="entry name" value="NUDIX_hydrolase_dom"/>
</dbReference>
<dbReference type="Pfam" id="PF00293">
    <property type="entry name" value="NUDIX"/>
    <property type="match status" value="1"/>
</dbReference>
<reference evidence="4" key="1">
    <citation type="journal article" date="2019" name="Int. J. Syst. Evol. Microbiol.">
        <title>The Global Catalogue of Microorganisms (GCM) 10K type strain sequencing project: providing services to taxonomists for standard genome sequencing and annotation.</title>
        <authorList>
            <consortium name="The Broad Institute Genomics Platform"/>
            <consortium name="The Broad Institute Genome Sequencing Center for Infectious Disease"/>
            <person name="Wu L."/>
            <person name="Ma J."/>
        </authorList>
    </citation>
    <scope>NUCLEOTIDE SEQUENCE [LARGE SCALE GENOMIC DNA]</scope>
    <source>
        <strain evidence="4">CCUG 53903</strain>
    </source>
</reference>
<dbReference type="PANTHER" id="PTHR21340">
    <property type="entry name" value="DIADENOSINE 5,5-P1,P4-TETRAPHOSPHATE PYROPHOSPHOHYDROLASE MUTT"/>
    <property type="match status" value="1"/>
</dbReference>
<dbReference type="InterPro" id="IPR020084">
    <property type="entry name" value="NUDIX_hydrolase_CS"/>
</dbReference>
<dbReference type="InterPro" id="IPR015797">
    <property type="entry name" value="NUDIX_hydrolase-like_dom_sf"/>
</dbReference>
<sequence length="145" mass="16272">MRQPYNVVVFIFRAGEYAVLQRADDGCWQGVSGGVEEGEDLVAAARRESAEEAGLAGPLYKLDMVSGVEKECFAAAAHWPEDLYIVSKHYFAMDATGQGEIVLSDEHRAVRWLAYEAAYDTLRYDDDKTALWELDQRLRHQALIG</sequence>
<dbReference type="Gene3D" id="3.90.79.10">
    <property type="entry name" value="Nucleoside Triphosphate Pyrophosphohydrolase"/>
    <property type="match status" value="1"/>
</dbReference>
<dbReference type="SUPFAM" id="SSF55811">
    <property type="entry name" value="Nudix"/>
    <property type="match status" value="1"/>
</dbReference>
<dbReference type="EMBL" id="JBHSPA010000055">
    <property type="protein sequence ID" value="MFC5830585.1"/>
    <property type="molecule type" value="Genomic_DNA"/>
</dbReference>
<dbReference type="InterPro" id="IPR051325">
    <property type="entry name" value="Nudix_hydrolase_domain"/>
</dbReference>
<organism evidence="3 4">
    <name type="scientific">Nonomuraea insulae</name>
    <dbReference type="NCBI Taxonomy" id="1616787"/>
    <lineage>
        <taxon>Bacteria</taxon>
        <taxon>Bacillati</taxon>
        <taxon>Actinomycetota</taxon>
        <taxon>Actinomycetes</taxon>
        <taxon>Streptosporangiales</taxon>
        <taxon>Streptosporangiaceae</taxon>
        <taxon>Nonomuraea</taxon>
    </lineage>
</organism>
<evidence type="ECO:0000313" key="3">
    <source>
        <dbReference type="EMBL" id="MFC5830585.1"/>
    </source>
</evidence>
<accession>A0ABW1CXR7</accession>
<protein>
    <submittedName>
        <fullName evidence="3">NUDIX pyrophosphatase</fullName>
    </submittedName>
</protein>
<proteinExistence type="predicted"/>
<dbReference type="PROSITE" id="PS00893">
    <property type="entry name" value="NUDIX_BOX"/>
    <property type="match status" value="1"/>
</dbReference>
<name>A0ABW1CXR7_9ACTN</name>
<keyword evidence="1" id="KW-0378">Hydrolase</keyword>